<sequence>MINPVSFKNNTQTVNNNKSEPSSKGKSDEYKDPLASQWLNYVLCSTELGALIHEIAPRTAQALWIPTIMYLGADIYDKYKNDKDTYSPSRKRGVEQAIYQGTAGFLLPALSIFVGQKLTSPLGKLVNKGISVNQKEAVLNHIKNSLEQCVGSRFNSYENFENFVINSLENKIMACKNEKKSDSIFKRLIKFCQKKYTLAVKDDEKITNFAKQNIKELYEIKDALSKKEKPKQISKSAFRNYLEKSTNLRATYGKDYANDALRYALKSYQNKLIMKNKLIKTSGGLVALAITLNPIYNYVQETFIPKYIDPGIDRFNRAIIDRSILKQHIKSDTGKVQ</sequence>
<evidence type="ECO:0000313" key="3">
    <source>
        <dbReference type="Proteomes" id="UP000823632"/>
    </source>
</evidence>
<feature type="region of interest" description="Disordered" evidence="1">
    <location>
        <begin position="1"/>
        <end position="29"/>
    </location>
</feature>
<comment type="caution">
    <text evidence="2">The sequence shown here is derived from an EMBL/GenBank/DDBJ whole genome shotgun (WGS) entry which is preliminary data.</text>
</comment>
<reference evidence="2" key="1">
    <citation type="submission" date="2020-10" db="EMBL/GenBank/DDBJ databases">
        <authorList>
            <person name="Gilroy R."/>
        </authorList>
    </citation>
    <scope>NUCLEOTIDE SEQUENCE</scope>
    <source>
        <strain evidence="2">10192</strain>
    </source>
</reference>
<evidence type="ECO:0000256" key="1">
    <source>
        <dbReference type="SAM" id="MobiDB-lite"/>
    </source>
</evidence>
<dbReference type="EMBL" id="JADIND010000148">
    <property type="protein sequence ID" value="MBO8431080.1"/>
    <property type="molecule type" value="Genomic_DNA"/>
</dbReference>
<evidence type="ECO:0000313" key="2">
    <source>
        <dbReference type="EMBL" id="MBO8431080.1"/>
    </source>
</evidence>
<dbReference type="Proteomes" id="UP000823632">
    <property type="component" value="Unassembled WGS sequence"/>
</dbReference>
<gene>
    <name evidence="2" type="ORF">IAC76_06795</name>
</gene>
<proteinExistence type="predicted"/>
<name>A0A9D9DS65_9BACT</name>
<reference evidence="2" key="2">
    <citation type="journal article" date="2021" name="PeerJ">
        <title>Extensive microbial diversity within the chicken gut microbiome revealed by metagenomics and culture.</title>
        <authorList>
            <person name="Gilroy R."/>
            <person name="Ravi A."/>
            <person name="Getino M."/>
            <person name="Pursley I."/>
            <person name="Horton D.L."/>
            <person name="Alikhan N.F."/>
            <person name="Baker D."/>
            <person name="Gharbi K."/>
            <person name="Hall N."/>
            <person name="Watson M."/>
            <person name="Adriaenssens E.M."/>
            <person name="Foster-Nyarko E."/>
            <person name="Jarju S."/>
            <person name="Secka A."/>
            <person name="Antonio M."/>
            <person name="Oren A."/>
            <person name="Chaudhuri R.R."/>
            <person name="La Ragione R."/>
            <person name="Hildebrand F."/>
            <person name="Pallen M.J."/>
        </authorList>
    </citation>
    <scope>NUCLEOTIDE SEQUENCE</scope>
    <source>
        <strain evidence="2">10192</strain>
    </source>
</reference>
<protein>
    <submittedName>
        <fullName evidence="2">Uncharacterized protein</fullName>
    </submittedName>
</protein>
<dbReference type="AlphaFoldDB" id="A0A9D9DS65"/>
<accession>A0A9D9DS65</accession>
<feature type="compositionally biased region" description="Polar residues" evidence="1">
    <location>
        <begin position="1"/>
        <end position="20"/>
    </location>
</feature>
<organism evidence="2 3">
    <name type="scientific">Candidatus Scatousia excrementipullorum</name>
    <dbReference type="NCBI Taxonomy" id="2840936"/>
    <lineage>
        <taxon>Bacteria</taxon>
        <taxon>Candidatus Scatousia</taxon>
    </lineage>
</organism>